<protein>
    <recommendedName>
        <fullName evidence="4">Secreted protein</fullName>
    </recommendedName>
</protein>
<gene>
    <name evidence="2" type="ORF">GCM10009819_29420</name>
</gene>
<dbReference type="EMBL" id="BAAAPW010000005">
    <property type="protein sequence ID" value="GAA2041571.1"/>
    <property type="molecule type" value="Genomic_DNA"/>
</dbReference>
<evidence type="ECO:0000313" key="3">
    <source>
        <dbReference type="Proteomes" id="UP001501196"/>
    </source>
</evidence>
<proteinExistence type="predicted"/>
<sequence length="234" mass="23027">MSALAATAGIALALTAVAAPASAAKPVRGGGTTTTAVSSGCSSLDGLKVTAKTVSKTITLAAGDKIGISVSPARSGDLIILSGSAGTSIFFNEAPATTGMTFTAPYSTTYGLGWSLDTSGTIPSDLTWSFTCTGSGGSGGGTTTSDADRDRVADSADACPSTTLPDNISRPTAGKYYANSGGTFVDGTGKSSGLTVVDTGGCSATQIAKALRLSKKDSRSGISLSTLTSWANTH</sequence>
<name>A0ABN2UQ03_9MICO</name>
<evidence type="ECO:0000256" key="1">
    <source>
        <dbReference type="SAM" id="SignalP"/>
    </source>
</evidence>
<evidence type="ECO:0000313" key="2">
    <source>
        <dbReference type="EMBL" id="GAA2041571.1"/>
    </source>
</evidence>
<keyword evidence="3" id="KW-1185">Reference proteome</keyword>
<keyword evidence="1" id="KW-0732">Signal</keyword>
<dbReference type="Proteomes" id="UP001501196">
    <property type="component" value="Unassembled WGS sequence"/>
</dbReference>
<feature type="signal peptide" evidence="1">
    <location>
        <begin position="1"/>
        <end position="18"/>
    </location>
</feature>
<feature type="chain" id="PRO_5046731812" description="Secreted protein" evidence="1">
    <location>
        <begin position="19"/>
        <end position="234"/>
    </location>
</feature>
<reference evidence="2 3" key="1">
    <citation type="journal article" date="2019" name="Int. J. Syst. Evol. Microbiol.">
        <title>The Global Catalogue of Microorganisms (GCM) 10K type strain sequencing project: providing services to taxonomists for standard genome sequencing and annotation.</title>
        <authorList>
            <consortium name="The Broad Institute Genomics Platform"/>
            <consortium name="The Broad Institute Genome Sequencing Center for Infectious Disease"/>
            <person name="Wu L."/>
            <person name="Ma J."/>
        </authorList>
    </citation>
    <scope>NUCLEOTIDE SEQUENCE [LARGE SCALE GENOMIC DNA]</scope>
    <source>
        <strain evidence="2 3">JCM 15672</strain>
    </source>
</reference>
<comment type="caution">
    <text evidence="2">The sequence shown here is derived from an EMBL/GenBank/DDBJ whole genome shotgun (WGS) entry which is preliminary data.</text>
</comment>
<organism evidence="2 3">
    <name type="scientific">Agromyces tropicus</name>
    <dbReference type="NCBI Taxonomy" id="555371"/>
    <lineage>
        <taxon>Bacteria</taxon>
        <taxon>Bacillati</taxon>
        <taxon>Actinomycetota</taxon>
        <taxon>Actinomycetes</taxon>
        <taxon>Micrococcales</taxon>
        <taxon>Microbacteriaceae</taxon>
        <taxon>Agromyces</taxon>
    </lineage>
</organism>
<evidence type="ECO:0008006" key="4">
    <source>
        <dbReference type="Google" id="ProtNLM"/>
    </source>
</evidence>
<accession>A0ABN2UQ03</accession>